<evidence type="ECO:0000313" key="3">
    <source>
        <dbReference type="Proteomes" id="UP001066276"/>
    </source>
</evidence>
<sequence>MSPPARPGRRRPPGCQGRAPAQQSARQSVCAGLPRLARAPNPPGVRLQLSRSAGVTALQHRPGRGPTRAPKVSAAGAQMPTARRSCSQAAVLPPRGAHQQGAHQGRKRSSHSPKLGKNNAASHHRGPPLEQKQHQGLRRTSAQT</sequence>
<evidence type="ECO:0000256" key="1">
    <source>
        <dbReference type="SAM" id="MobiDB-lite"/>
    </source>
</evidence>
<reference evidence="2" key="1">
    <citation type="journal article" date="2022" name="bioRxiv">
        <title>Sequencing and chromosome-scale assembly of the giantPleurodeles waltlgenome.</title>
        <authorList>
            <person name="Brown T."/>
            <person name="Elewa A."/>
            <person name="Iarovenko S."/>
            <person name="Subramanian E."/>
            <person name="Araus A.J."/>
            <person name="Petzold A."/>
            <person name="Susuki M."/>
            <person name="Suzuki K.-i.T."/>
            <person name="Hayashi T."/>
            <person name="Toyoda A."/>
            <person name="Oliveira C."/>
            <person name="Osipova E."/>
            <person name="Leigh N.D."/>
            <person name="Simon A."/>
            <person name="Yun M.H."/>
        </authorList>
    </citation>
    <scope>NUCLEOTIDE SEQUENCE</scope>
    <source>
        <strain evidence="2">20211129_DDA</strain>
        <tissue evidence="2">Liver</tissue>
    </source>
</reference>
<dbReference type="EMBL" id="JANPWB010000002">
    <property type="protein sequence ID" value="KAJ1209009.1"/>
    <property type="molecule type" value="Genomic_DNA"/>
</dbReference>
<protein>
    <submittedName>
        <fullName evidence="2">Uncharacterized protein</fullName>
    </submittedName>
</protein>
<feature type="region of interest" description="Disordered" evidence="1">
    <location>
        <begin position="1"/>
        <end position="144"/>
    </location>
</feature>
<comment type="caution">
    <text evidence="2">The sequence shown here is derived from an EMBL/GenBank/DDBJ whole genome shotgun (WGS) entry which is preliminary data.</text>
</comment>
<name>A0AAV7W7C4_PLEWA</name>
<organism evidence="2 3">
    <name type="scientific">Pleurodeles waltl</name>
    <name type="common">Iberian ribbed newt</name>
    <dbReference type="NCBI Taxonomy" id="8319"/>
    <lineage>
        <taxon>Eukaryota</taxon>
        <taxon>Metazoa</taxon>
        <taxon>Chordata</taxon>
        <taxon>Craniata</taxon>
        <taxon>Vertebrata</taxon>
        <taxon>Euteleostomi</taxon>
        <taxon>Amphibia</taxon>
        <taxon>Batrachia</taxon>
        <taxon>Caudata</taxon>
        <taxon>Salamandroidea</taxon>
        <taxon>Salamandridae</taxon>
        <taxon>Pleurodelinae</taxon>
        <taxon>Pleurodeles</taxon>
    </lineage>
</organism>
<dbReference type="Proteomes" id="UP001066276">
    <property type="component" value="Chromosome 1_2"/>
</dbReference>
<keyword evidence="3" id="KW-1185">Reference proteome</keyword>
<dbReference type="AlphaFoldDB" id="A0AAV7W7C4"/>
<accession>A0AAV7W7C4</accession>
<gene>
    <name evidence="2" type="ORF">NDU88_004388</name>
</gene>
<proteinExistence type="predicted"/>
<evidence type="ECO:0000313" key="2">
    <source>
        <dbReference type="EMBL" id="KAJ1209009.1"/>
    </source>
</evidence>